<evidence type="ECO:0000313" key="3">
    <source>
        <dbReference type="Proteomes" id="UP000630353"/>
    </source>
</evidence>
<protein>
    <submittedName>
        <fullName evidence="2">Glutathione S-transferase</fullName>
    </submittedName>
</protein>
<dbReference type="Proteomes" id="UP000630353">
    <property type="component" value="Unassembled WGS sequence"/>
</dbReference>
<dbReference type="Gene3D" id="1.20.1050.10">
    <property type="match status" value="1"/>
</dbReference>
<dbReference type="Gene3D" id="3.40.30.10">
    <property type="entry name" value="Glutaredoxin"/>
    <property type="match status" value="1"/>
</dbReference>
<reference evidence="2" key="1">
    <citation type="journal article" date="2014" name="Int. J. Syst. Evol. Microbiol.">
        <title>Complete genome sequence of Corynebacterium casei LMG S-19264T (=DSM 44701T), isolated from a smear-ripened cheese.</title>
        <authorList>
            <consortium name="US DOE Joint Genome Institute (JGI-PGF)"/>
            <person name="Walter F."/>
            <person name="Albersmeier A."/>
            <person name="Kalinowski J."/>
            <person name="Ruckert C."/>
        </authorList>
    </citation>
    <scope>NUCLEOTIDE SEQUENCE</scope>
    <source>
        <strain evidence="2">KCTC 42651</strain>
    </source>
</reference>
<accession>A0A918XU91</accession>
<gene>
    <name evidence="2" type="ORF">GCM10017083_31630</name>
</gene>
<organism evidence="2 3">
    <name type="scientific">Thalassobaculum fulvum</name>
    <dbReference type="NCBI Taxonomy" id="1633335"/>
    <lineage>
        <taxon>Bacteria</taxon>
        <taxon>Pseudomonadati</taxon>
        <taxon>Pseudomonadota</taxon>
        <taxon>Alphaproteobacteria</taxon>
        <taxon>Rhodospirillales</taxon>
        <taxon>Thalassobaculaceae</taxon>
        <taxon>Thalassobaculum</taxon>
    </lineage>
</organism>
<sequence>MNGDPHTGAPPDIYVLRATLTSPYGRKVRIAVDVLGLADRIRLVPADTLDAGDSLRQQNPLGKMPCLLLADGTALYDSRVIVEFLQEQAGTERLLPARGEARYRALTRAALADGIADAALLMVYERRFRPDGPWSERWLDHQRGKVRRGLAAFAEAPPDPLRTDLVSIGLACALAYLDWRQPVSWRPDFPALAGWLDAFAAHEPAFGRSFPSEPTPTRS</sequence>
<dbReference type="Pfam" id="PF13409">
    <property type="entry name" value="GST_N_2"/>
    <property type="match status" value="1"/>
</dbReference>
<dbReference type="InterPro" id="IPR036249">
    <property type="entry name" value="Thioredoxin-like_sf"/>
</dbReference>
<name>A0A918XU91_9PROT</name>
<feature type="domain" description="GST N-terminal" evidence="1">
    <location>
        <begin position="12"/>
        <end position="93"/>
    </location>
</feature>
<reference evidence="2" key="2">
    <citation type="submission" date="2020-09" db="EMBL/GenBank/DDBJ databases">
        <authorList>
            <person name="Sun Q."/>
            <person name="Kim S."/>
        </authorList>
    </citation>
    <scope>NUCLEOTIDE SEQUENCE</scope>
    <source>
        <strain evidence="2">KCTC 42651</strain>
    </source>
</reference>
<dbReference type="InterPro" id="IPR036282">
    <property type="entry name" value="Glutathione-S-Trfase_C_sf"/>
</dbReference>
<dbReference type="PROSITE" id="PS50404">
    <property type="entry name" value="GST_NTER"/>
    <property type="match status" value="1"/>
</dbReference>
<dbReference type="SUPFAM" id="SSF52833">
    <property type="entry name" value="Thioredoxin-like"/>
    <property type="match status" value="1"/>
</dbReference>
<dbReference type="RefSeq" id="WP_229837250.1">
    <property type="nucleotide sequence ID" value="NZ_BMZS01000007.1"/>
</dbReference>
<dbReference type="SUPFAM" id="SSF47616">
    <property type="entry name" value="GST C-terminal domain-like"/>
    <property type="match status" value="1"/>
</dbReference>
<evidence type="ECO:0000313" key="2">
    <source>
        <dbReference type="EMBL" id="GHD54287.1"/>
    </source>
</evidence>
<dbReference type="CDD" id="cd03205">
    <property type="entry name" value="GST_C_6"/>
    <property type="match status" value="1"/>
</dbReference>
<keyword evidence="3" id="KW-1185">Reference proteome</keyword>
<evidence type="ECO:0000259" key="1">
    <source>
        <dbReference type="PROSITE" id="PS50404"/>
    </source>
</evidence>
<proteinExistence type="predicted"/>
<comment type="caution">
    <text evidence="2">The sequence shown here is derived from an EMBL/GenBank/DDBJ whole genome shotgun (WGS) entry which is preliminary data.</text>
</comment>
<dbReference type="AlphaFoldDB" id="A0A918XU91"/>
<dbReference type="EMBL" id="BMZS01000007">
    <property type="protein sequence ID" value="GHD54287.1"/>
    <property type="molecule type" value="Genomic_DNA"/>
</dbReference>
<dbReference type="InterPro" id="IPR004045">
    <property type="entry name" value="Glutathione_S-Trfase_N"/>
</dbReference>